<evidence type="ECO:0000313" key="3">
    <source>
        <dbReference type="RefSeq" id="XP_015591593.1"/>
    </source>
</evidence>
<organism evidence="2 3">
    <name type="scientific">Cephus cinctus</name>
    <name type="common">Wheat stem sawfly</name>
    <dbReference type="NCBI Taxonomy" id="211228"/>
    <lineage>
        <taxon>Eukaryota</taxon>
        <taxon>Metazoa</taxon>
        <taxon>Ecdysozoa</taxon>
        <taxon>Arthropoda</taxon>
        <taxon>Hexapoda</taxon>
        <taxon>Insecta</taxon>
        <taxon>Pterygota</taxon>
        <taxon>Neoptera</taxon>
        <taxon>Endopterygota</taxon>
        <taxon>Hymenoptera</taxon>
        <taxon>Cephoidea</taxon>
        <taxon>Cephidae</taxon>
        <taxon>Cephus</taxon>
    </lineage>
</organism>
<dbReference type="PANTHER" id="PTHR22028">
    <property type="entry name" value="SFI1 SPINDLE BODY DOMAIN-CONTAINING PROTEIN-RELATED"/>
    <property type="match status" value="1"/>
</dbReference>
<gene>
    <name evidence="3" type="primary">LOC107266035</name>
</gene>
<feature type="region of interest" description="Disordered" evidence="1">
    <location>
        <begin position="416"/>
        <end position="438"/>
    </location>
</feature>
<keyword evidence="2" id="KW-1185">Reference proteome</keyword>
<evidence type="ECO:0000256" key="1">
    <source>
        <dbReference type="SAM" id="MobiDB-lite"/>
    </source>
</evidence>
<dbReference type="RefSeq" id="XP_015591593.1">
    <property type="nucleotide sequence ID" value="XM_015736107.2"/>
</dbReference>
<dbReference type="KEGG" id="ccin:107266035"/>
<name>A0AAJ7BQP5_CEPCN</name>
<dbReference type="PANTHER" id="PTHR22028:SF5">
    <property type="entry name" value="COILED-COIL DOMAIN-CONTAINING PROTEIN 191"/>
    <property type="match status" value="1"/>
</dbReference>
<dbReference type="InterPro" id="IPR052270">
    <property type="entry name" value="CACF_protein"/>
</dbReference>
<dbReference type="Proteomes" id="UP000694920">
    <property type="component" value="Unplaced"/>
</dbReference>
<proteinExistence type="predicted"/>
<reference evidence="3" key="1">
    <citation type="submission" date="2025-08" db="UniProtKB">
        <authorList>
            <consortium name="RefSeq"/>
        </authorList>
    </citation>
    <scope>IDENTIFICATION</scope>
</reference>
<dbReference type="AlphaFoldDB" id="A0AAJ7BQP5"/>
<accession>A0AAJ7BQP5</accession>
<evidence type="ECO:0000313" key="2">
    <source>
        <dbReference type="Proteomes" id="UP000694920"/>
    </source>
</evidence>
<dbReference type="GeneID" id="107266035"/>
<protein>
    <submittedName>
        <fullName evidence="3">Trichohyalin</fullName>
    </submittedName>
</protein>
<sequence>MKSVRFNDAREVMEQMLRVPIFRISEKRIMLMDGIEDFTGPDPNLIMDARHKIFKEPLPMSPSRSSILAEAKRLLLDEESEVLFRKKEQELLEAELRKFQQQLCKSRPKFHTTYSCTRKALANSDNDNFWRDVCPKKKSKEFRKCKGESGEDDAQNENSYSGNIKITIKDKPVSESKERRMETLRNYFEAMRQNAWQEKRLRDIKTKIQKSVACRRLRQYFTLWKMQVDRRKELAKKKKDERDMTSERKIELFVNAIAEKQKELAKTKRLASKEPMVGAVGCASEQGGETRKLVKKRVFTVDPPAHNRLTAQKKIIAEQRAKLAEQNRIIEDMRLKQMESDSRKTKKETINVAKEALAHCGRKTRRTLIQLMREEGCRNEPSVEAPRLPSPPQFLLRMEARAEARRQRVRIAEEARQRKLEEEKEKKAIARKEEEQERKRIQLEAQKEAKRLREEHEQRRAREAEKITKLNAMADLFYRTYLLRRYVMKPFTILIEIKYNNIKKANDHYGLTSLRKTFMAWKIESQRQHDMKVELAESIYHRNLMWRMLKAWTKYTEDGKHKYQVAGDFYEMRLQQKYLKSWCTSAFESKMRTLENEQLAHDHHRRRLRVKYLEKWKRYPEIAKEVQESERTKDKWRELVQRVVPDFDPKYRGVMIDD</sequence>